<evidence type="ECO:0000256" key="10">
    <source>
        <dbReference type="ARBA" id="ARBA00022989"/>
    </source>
</evidence>
<gene>
    <name evidence="23" type="primary">NDST3</name>
</gene>
<dbReference type="EMBL" id="HAAD01005359">
    <property type="protein sequence ID" value="CDG71591.1"/>
    <property type="molecule type" value="mRNA"/>
</dbReference>
<feature type="chain" id="PRO_5004603893" description="[heparan sulfate]-glucosamine N-sulfotransferase" evidence="19">
    <location>
        <begin position="22"/>
        <end position="994"/>
    </location>
</feature>
<evidence type="ECO:0000256" key="14">
    <source>
        <dbReference type="ARBA" id="ARBA00023180"/>
    </source>
</evidence>
<dbReference type="UniPathway" id="UPA00862"/>
<keyword evidence="8" id="KW-0378">Hydrolase</keyword>
<evidence type="ECO:0000259" key="20">
    <source>
        <dbReference type="Pfam" id="PF00685"/>
    </source>
</evidence>
<reference evidence="23" key="1">
    <citation type="journal article" date="2013" name="Genome Biol. Evol.">
        <title>Punctuated emergences of genetic and phenotypic innovations in eumetazoan, bilaterian, euteleostome, and hominidae ancestors.</title>
        <authorList>
            <person name="Wenger Y."/>
            <person name="Galliot B."/>
        </authorList>
    </citation>
    <scope>NUCLEOTIDE SEQUENCE</scope>
    <source>
        <tissue evidence="23">Whole animals</tissue>
    </source>
</reference>
<dbReference type="AlphaFoldDB" id="T2MHN5"/>
<dbReference type="SUPFAM" id="SSF52540">
    <property type="entry name" value="P-loop containing nucleoside triphosphate hydrolases"/>
    <property type="match status" value="1"/>
</dbReference>
<feature type="binding site" evidence="17">
    <location>
        <begin position="925"/>
        <end position="929"/>
    </location>
    <ligand>
        <name>3'-phosphoadenylyl sulfate</name>
        <dbReference type="ChEBI" id="CHEBI:58339"/>
    </ligand>
</feature>
<feature type="domain" description="Heparan sulphate-N-deacetylase deacetylase" evidence="21">
    <location>
        <begin position="389"/>
        <end position="593"/>
    </location>
</feature>
<evidence type="ECO:0000256" key="7">
    <source>
        <dbReference type="ARBA" id="ARBA00022692"/>
    </source>
</evidence>
<dbReference type="InterPro" id="IPR000863">
    <property type="entry name" value="Sulfotransferase_dom"/>
</dbReference>
<evidence type="ECO:0000256" key="16">
    <source>
        <dbReference type="PIRSR" id="PIRSR637359-1"/>
    </source>
</evidence>
<evidence type="ECO:0000256" key="9">
    <source>
        <dbReference type="ARBA" id="ARBA00022968"/>
    </source>
</evidence>
<dbReference type="PANTHER" id="PTHR10605">
    <property type="entry name" value="HEPARAN SULFATE SULFOTRANSFERASE"/>
    <property type="match status" value="1"/>
</dbReference>
<organism evidence="23">
    <name type="scientific">Hydra vulgaris</name>
    <name type="common">Hydra</name>
    <name type="synonym">Hydra attenuata</name>
    <dbReference type="NCBI Taxonomy" id="6087"/>
    <lineage>
        <taxon>Eukaryota</taxon>
        <taxon>Metazoa</taxon>
        <taxon>Cnidaria</taxon>
        <taxon>Hydrozoa</taxon>
        <taxon>Hydroidolina</taxon>
        <taxon>Anthoathecata</taxon>
        <taxon>Aplanulata</taxon>
        <taxon>Hydridae</taxon>
        <taxon>Hydra</taxon>
    </lineage>
</organism>
<keyword evidence="11" id="KW-0333">Golgi apparatus</keyword>
<dbReference type="PANTHER" id="PTHR10605:SF56">
    <property type="entry name" value="BIFUNCTIONAL HEPARAN SULFATE N-DEACETYLASE_N-SULFOTRANSFERASE"/>
    <property type="match status" value="1"/>
</dbReference>
<keyword evidence="7" id="KW-0812">Transmembrane</keyword>
<dbReference type="EC" id="2.8.2.8" evidence="5"/>
<sequence length="994" mass="115819">MAIFIIFTIMYLAAVLKDMESEELWDVLKKFSAIDVTSDLIKELINHYQKNEKHEEVFKLVIERLDHNSCCNSLFDWEMLHWVVLHKKEVVCNYIKNQLFIKETQPAFVEKKVSTMEFLDNSLLMKSKKIMPVMHQYQEDLVSEIIPSVLIFTADHNNKDKALTKKLKFILNSLKISFYFVLWNRPEDDFLTLPRLQDKFGNAAYHTFIFTNHLLYDELDSWTRNIINEHCKLFKVGIIILVEAIKANNNGISEFYQLRSIPVSIKSGVMDLYDFEIAKSSVYKIVKTGNILKGWTNRNHNSILLTDDPSFEPMAFWKMSINSQREFSDKFQNSSTIHKVVSILFDKGYNDGISKVLFGASFDTTWLHQLVFVDSLMTLSNGVLGFGIERFIQIDIDDIFVGTTGKKLVKSDIEALVEAQIFLSSHIPGFYFNLGFSSKFFNNSNMTSEQEGDEMLLKYSHYFRWFCHTHAHLKPHEYSKIRLVHDFQINKKFAFDHHITVDPSYSVAPHHSGVYPVHRPLYHAWKEVWGIEVTSTESYPTLYPAWNRAGFIYDGIMVLPRQTCGLFTKTLNNADYPKGPNWLSESAHGGELFWSIVFNPIAIFMTHACNYGFKERLAIHLFKNVTSFIEKWTNIKLLSDKPVELGKRYFGLFPRHAEPLWTDPCVDLRHQKIWAGTEKYCKGEGSRISRLPDFLIIGPQKTGTTALYKFLSLQEDVLKHNRLSNNSFEEIQFFNRNNYAEGLDWYLEFFPDEEKLPGVLYFEKSANYFDSLKSPQRAHSLIPNAKLIVILTDPRVRAHSWYQHMLSKKDAITQNFTFYEVVTGIINKDSEINETLFSLLRGKCLIPGRYAESLELWLKYYSSNQIYVMDGMKLRHKPHVAMKELINFLNISDFPYERLIKWSTQKRFYCPINSSGILDCLGKGKGRIYSDMSEDAFQFLTDYYKLPNLRLIELLKKHGKPLPSFLIEDNSLTYVLKFFVHHGEKEIDVTATEK</sequence>
<feature type="active site" description="For sulfotransferase activity" evidence="16">
    <location>
        <position position="701"/>
    </location>
</feature>
<keyword evidence="14" id="KW-0325">Glycoprotein</keyword>
<dbReference type="InterPro" id="IPR056793">
    <property type="entry name" value="HSNSD_N"/>
</dbReference>
<evidence type="ECO:0000256" key="19">
    <source>
        <dbReference type="SAM" id="SignalP"/>
    </source>
</evidence>
<dbReference type="GO" id="GO:0016787">
    <property type="term" value="F:hydrolase activity"/>
    <property type="evidence" value="ECO:0007669"/>
    <property type="project" value="UniProtKB-KW"/>
</dbReference>
<feature type="signal peptide" evidence="19">
    <location>
        <begin position="1"/>
        <end position="21"/>
    </location>
</feature>
<keyword evidence="6 23" id="KW-0808">Transferase</keyword>
<dbReference type="OrthoDB" id="8958249at2759"/>
<dbReference type="GO" id="GO:0015016">
    <property type="term" value="F:heparan sulfate N-sulfotransferase activity"/>
    <property type="evidence" value="ECO:0007669"/>
    <property type="project" value="UniProtKB-EC"/>
</dbReference>
<evidence type="ECO:0000256" key="2">
    <source>
        <dbReference type="ARBA" id="ARBA00004841"/>
    </source>
</evidence>
<name>T2MHN5_HYDVU</name>
<evidence type="ECO:0000259" key="22">
    <source>
        <dbReference type="Pfam" id="PF25119"/>
    </source>
</evidence>
<evidence type="ECO:0000256" key="12">
    <source>
        <dbReference type="ARBA" id="ARBA00023136"/>
    </source>
</evidence>
<evidence type="ECO:0000256" key="18">
    <source>
        <dbReference type="PIRSR" id="PIRSR637359-3"/>
    </source>
</evidence>
<evidence type="ECO:0000256" key="8">
    <source>
        <dbReference type="ARBA" id="ARBA00022801"/>
    </source>
</evidence>
<feature type="binding site" evidence="17">
    <location>
        <position position="909"/>
    </location>
    <ligand>
        <name>3'-phosphoadenylyl sulfate</name>
        <dbReference type="ChEBI" id="CHEBI:58339"/>
    </ligand>
</feature>
<protein>
    <recommendedName>
        <fullName evidence="5">[heparan sulfate]-glucosamine N-sulfotransferase</fullName>
        <ecNumber evidence="5">2.8.2.8</ecNumber>
    </recommendedName>
</protein>
<dbReference type="GO" id="GO:0030210">
    <property type="term" value="P:heparin proteoglycan biosynthetic process"/>
    <property type="evidence" value="ECO:0007669"/>
    <property type="project" value="UniProtKB-UniPathway"/>
</dbReference>
<dbReference type="UniPathway" id="UPA00756"/>
<proteinExistence type="evidence at transcript level"/>
<keyword evidence="15" id="KW-0511">Multifunctional enzyme</keyword>
<evidence type="ECO:0000256" key="11">
    <source>
        <dbReference type="ARBA" id="ARBA00023034"/>
    </source>
</evidence>
<dbReference type="InterPro" id="IPR037359">
    <property type="entry name" value="NST/OST"/>
</dbReference>
<feature type="disulfide bond" evidence="18">
    <location>
        <begin position="910"/>
        <end position="920"/>
    </location>
</feature>
<dbReference type="Pfam" id="PF00685">
    <property type="entry name" value="Sulfotransfer_1"/>
    <property type="match status" value="1"/>
</dbReference>
<dbReference type="GO" id="GO:0019213">
    <property type="term" value="F:deacetylase activity"/>
    <property type="evidence" value="ECO:0007669"/>
    <property type="project" value="TreeGrafter"/>
</dbReference>
<comment type="similarity">
    <text evidence="4">Belongs to the sulfotransferase 1 family. NDST subfamily.</text>
</comment>
<keyword evidence="10" id="KW-1133">Transmembrane helix</keyword>
<comment type="pathway">
    <text evidence="3">Glycan metabolism; heparan sulfate biosynthesis.</text>
</comment>
<evidence type="ECO:0000256" key="15">
    <source>
        <dbReference type="ARBA" id="ARBA00023268"/>
    </source>
</evidence>
<feature type="non-terminal residue" evidence="23">
    <location>
        <position position="1"/>
    </location>
</feature>
<dbReference type="GO" id="GO:0000139">
    <property type="term" value="C:Golgi membrane"/>
    <property type="evidence" value="ECO:0007669"/>
    <property type="project" value="UniProtKB-SubCell"/>
</dbReference>
<dbReference type="InterPro" id="IPR027417">
    <property type="entry name" value="P-loop_NTPase"/>
</dbReference>
<evidence type="ECO:0000256" key="5">
    <source>
        <dbReference type="ARBA" id="ARBA00012979"/>
    </source>
</evidence>
<feature type="binding site" evidence="17">
    <location>
        <position position="800"/>
    </location>
    <ligand>
        <name>3'-phosphoadenylyl sulfate</name>
        <dbReference type="ChEBI" id="CHEBI:58339"/>
    </ligand>
</feature>
<dbReference type="Pfam" id="PF25119">
    <property type="entry name" value="HSNSD_N"/>
    <property type="match status" value="1"/>
</dbReference>
<evidence type="ECO:0000313" key="23">
    <source>
        <dbReference type="EMBL" id="CDG71591.1"/>
    </source>
</evidence>
<evidence type="ECO:0000256" key="4">
    <source>
        <dbReference type="ARBA" id="ARBA00010420"/>
    </source>
</evidence>
<keyword evidence="12" id="KW-0472">Membrane</keyword>
<feature type="domain" description="Heparan sulfate-N-deacetylase N-terminal" evidence="22">
    <location>
        <begin position="164"/>
        <end position="377"/>
    </location>
</feature>
<evidence type="ECO:0000259" key="21">
    <source>
        <dbReference type="Pfam" id="PF12062"/>
    </source>
</evidence>
<evidence type="ECO:0000256" key="13">
    <source>
        <dbReference type="ARBA" id="ARBA00023157"/>
    </source>
</evidence>
<keyword evidence="9" id="KW-0735">Signal-anchor</keyword>
<evidence type="ECO:0000256" key="1">
    <source>
        <dbReference type="ARBA" id="ARBA00004323"/>
    </source>
</evidence>
<evidence type="ECO:0000256" key="17">
    <source>
        <dbReference type="PIRSR" id="PIRSR637359-2"/>
    </source>
</evidence>
<feature type="domain" description="Sulfotransferase" evidence="20">
    <location>
        <begin position="692"/>
        <end position="892"/>
    </location>
</feature>
<keyword evidence="13 18" id="KW-1015">Disulfide bond</keyword>
<evidence type="ECO:0000256" key="6">
    <source>
        <dbReference type="ARBA" id="ARBA00022679"/>
    </source>
</evidence>
<accession>T2MHN5</accession>
<comment type="subcellular location">
    <subcellularLocation>
        <location evidence="1">Golgi apparatus membrane</location>
        <topology evidence="1">Single-pass type II membrane protein</topology>
    </subcellularLocation>
</comment>
<dbReference type="InterPro" id="IPR021930">
    <property type="entry name" value="Heparan_SO4_deacetylase_dom"/>
</dbReference>
<dbReference type="Pfam" id="PF12062">
    <property type="entry name" value="HSNSD-CE"/>
    <property type="match status" value="1"/>
</dbReference>
<dbReference type="GO" id="GO:0015012">
    <property type="term" value="P:heparan sulfate proteoglycan biosynthetic process"/>
    <property type="evidence" value="ECO:0007669"/>
    <property type="project" value="UniProtKB-UniPathway"/>
</dbReference>
<evidence type="ECO:0000256" key="3">
    <source>
        <dbReference type="ARBA" id="ARBA00005093"/>
    </source>
</evidence>
<comment type="pathway">
    <text evidence="2">Glycan metabolism; heparin biosynthesis.</text>
</comment>
<dbReference type="Gene3D" id="3.40.50.300">
    <property type="entry name" value="P-loop containing nucleotide triphosphate hydrolases"/>
    <property type="match status" value="1"/>
</dbReference>
<keyword evidence="19" id="KW-0732">Signal</keyword>